<dbReference type="KEGG" id="mros:EHO51_07275"/>
<dbReference type="PROSITE" id="PS50987">
    <property type="entry name" value="HTH_ARSR_2"/>
    <property type="match status" value="1"/>
</dbReference>
<dbReference type="InterPro" id="IPR001845">
    <property type="entry name" value="HTH_ArsR_DNA-bd_dom"/>
</dbReference>
<feature type="region of interest" description="Disordered" evidence="1">
    <location>
        <begin position="111"/>
        <end position="132"/>
    </location>
</feature>
<evidence type="ECO:0000256" key="1">
    <source>
        <dbReference type="SAM" id="MobiDB-lite"/>
    </source>
</evidence>
<dbReference type="Pfam" id="PF12840">
    <property type="entry name" value="HTH_20"/>
    <property type="match status" value="1"/>
</dbReference>
<evidence type="ECO:0000313" key="4">
    <source>
        <dbReference type="Proteomes" id="UP000273982"/>
    </source>
</evidence>
<accession>A0A3G8M4H1</accession>
<dbReference type="EMBL" id="CP034086">
    <property type="protein sequence ID" value="AZG76544.1"/>
    <property type="molecule type" value="Genomic_DNA"/>
</dbReference>
<protein>
    <submittedName>
        <fullName evidence="3">ArsR family transcriptional regulator</fullName>
    </submittedName>
</protein>
<dbReference type="SUPFAM" id="SSF46785">
    <property type="entry name" value="Winged helix' DNA-binding domain"/>
    <property type="match status" value="1"/>
</dbReference>
<gene>
    <name evidence="3" type="ORF">EHO51_07275</name>
</gene>
<proteinExistence type="predicted"/>
<dbReference type="InterPro" id="IPR011991">
    <property type="entry name" value="ArsR-like_HTH"/>
</dbReference>
<dbReference type="PANTHER" id="PTHR38600">
    <property type="entry name" value="TRANSCRIPTIONAL REGULATORY PROTEIN"/>
    <property type="match status" value="1"/>
</dbReference>
<dbReference type="AlphaFoldDB" id="A0A3G8M4H1"/>
<dbReference type="NCBIfam" id="NF033788">
    <property type="entry name" value="HTH_metalloreg"/>
    <property type="match status" value="1"/>
</dbReference>
<reference evidence="3 4" key="1">
    <citation type="submission" date="2018-11" db="EMBL/GenBank/DDBJ databases">
        <title>Genome squencing of methanotrophic bacteria isolated from alkaline groundwater in Korea.</title>
        <authorList>
            <person name="Nguyen L.N."/>
        </authorList>
    </citation>
    <scope>NUCLEOTIDE SEQUENCE [LARGE SCALE GENOMIC DNA]</scope>
    <source>
        <strain evidence="3 4">GW6</strain>
    </source>
</reference>
<dbReference type="SMART" id="SM00418">
    <property type="entry name" value="HTH_ARSR"/>
    <property type="match status" value="1"/>
</dbReference>
<dbReference type="Gene3D" id="1.10.10.10">
    <property type="entry name" value="Winged helix-like DNA-binding domain superfamily/Winged helix DNA-binding domain"/>
    <property type="match status" value="1"/>
</dbReference>
<evidence type="ECO:0000313" key="3">
    <source>
        <dbReference type="EMBL" id="AZG76544.1"/>
    </source>
</evidence>
<name>A0A3G8M4H1_9HYPH</name>
<dbReference type="InterPro" id="IPR036388">
    <property type="entry name" value="WH-like_DNA-bd_sf"/>
</dbReference>
<evidence type="ECO:0000259" key="2">
    <source>
        <dbReference type="PROSITE" id="PS50987"/>
    </source>
</evidence>
<dbReference type="Proteomes" id="UP000273982">
    <property type="component" value="Chromosome"/>
</dbReference>
<dbReference type="InterPro" id="IPR036390">
    <property type="entry name" value="WH_DNA-bd_sf"/>
</dbReference>
<dbReference type="PRINTS" id="PR00778">
    <property type="entry name" value="HTHARSR"/>
</dbReference>
<feature type="domain" description="HTH arsR-type" evidence="2">
    <location>
        <begin position="7"/>
        <end position="101"/>
    </location>
</feature>
<dbReference type="CDD" id="cd00090">
    <property type="entry name" value="HTH_ARSR"/>
    <property type="match status" value="1"/>
</dbReference>
<sequence length="132" mass="15101">MPLILKCMVEYSKELDRAFHALADATRRGILERLSRGTASVSELAKPYASSLAAIQQHVQVLEASGLVVTQKRGRTRECRISSDAILRVENWLSERRQLWEHRFDQLERLLESEKKPVHPKHSKSSTPKGKK</sequence>
<feature type="compositionally biased region" description="Basic residues" evidence="1">
    <location>
        <begin position="118"/>
        <end position="132"/>
    </location>
</feature>
<dbReference type="PANTHER" id="PTHR38600:SF2">
    <property type="entry name" value="SLL0088 PROTEIN"/>
    <property type="match status" value="1"/>
</dbReference>
<dbReference type="GO" id="GO:0003700">
    <property type="term" value="F:DNA-binding transcription factor activity"/>
    <property type="evidence" value="ECO:0007669"/>
    <property type="project" value="InterPro"/>
</dbReference>
<organism evidence="3 4">
    <name type="scientific">Methylocystis rosea</name>
    <dbReference type="NCBI Taxonomy" id="173366"/>
    <lineage>
        <taxon>Bacteria</taxon>
        <taxon>Pseudomonadati</taxon>
        <taxon>Pseudomonadota</taxon>
        <taxon>Alphaproteobacteria</taxon>
        <taxon>Hyphomicrobiales</taxon>
        <taxon>Methylocystaceae</taxon>
        <taxon>Methylocystis</taxon>
    </lineage>
</organism>